<dbReference type="InterPro" id="IPR046783">
    <property type="entry name" value="HTH_63"/>
</dbReference>
<evidence type="ECO:0000313" key="2">
    <source>
        <dbReference type="Proteomes" id="UP000289691"/>
    </source>
</evidence>
<organism evidence="1 2">
    <name type="scientific">Halorientalis pallida</name>
    <dbReference type="NCBI Taxonomy" id="2479928"/>
    <lineage>
        <taxon>Archaea</taxon>
        <taxon>Methanobacteriati</taxon>
        <taxon>Methanobacteriota</taxon>
        <taxon>Stenosarchaea group</taxon>
        <taxon>Halobacteria</taxon>
        <taxon>Halobacteriales</taxon>
        <taxon>Haloarculaceae</taxon>
        <taxon>Halorientalis</taxon>
    </lineage>
</organism>
<dbReference type="AlphaFoldDB" id="A0A498KY21"/>
<comment type="caution">
    <text evidence="1">The sequence shown here is derived from an EMBL/GenBank/DDBJ whole genome shotgun (WGS) entry which is preliminary data.</text>
</comment>
<evidence type="ECO:0000313" key="1">
    <source>
        <dbReference type="EMBL" id="RXK50500.1"/>
    </source>
</evidence>
<keyword evidence="2" id="KW-1185">Reference proteome</keyword>
<dbReference type="RefSeq" id="WP_129068460.1">
    <property type="nucleotide sequence ID" value="NZ_RDFA01000002.1"/>
</dbReference>
<proteinExistence type="predicted"/>
<reference evidence="1 2" key="1">
    <citation type="submission" date="2019-01" db="EMBL/GenBank/DDBJ databases">
        <title>Halorientalis sp. F13-25 a new haloarchaeum isolated from hypersaline water.</title>
        <authorList>
            <person name="Ana D.-V."/>
            <person name="Cristina S.-P."/>
            <person name="Antonio V."/>
        </authorList>
    </citation>
    <scope>NUCLEOTIDE SEQUENCE [LARGE SCALE GENOMIC DNA]</scope>
    <source>
        <strain evidence="1 2">F13-25</strain>
    </source>
</reference>
<dbReference type="EMBL" id="RDFA01000002">
    <property type="protein sequence ID" value="RXK50500.1"/>
    <property type="molecule type" value="Genomic_DNA"/>
</dbReference>
<sequence>MTARKSDVASTIPEGPMTVTLRFRSDPSSVAERRQQRLAERLEAVADRADETTLRTGHWEDRVRVPAAEGSAAVEAVTLYEELRAAVDEAGGRLHPFFQEHETLDSVEAADLTDSTTGDGERDITFPVVCLTIRRSGRLTGVYPCWLDGDHHSVEDGLARLEAATDGVRSSATTVSGDAENLW</sequence>
<dbReference type="Proteomes" id="UP000289691">
    <property type="component" value="Unassembled WGS sequence"/>
</dbReference>
<dbReference type="OrthoDB" id="241883at2157"/>
<name>A0A498KY21_9EURY</name>
<dbReference type="Pfam" id="PF20575">
    <property type="entry name" value="HTH_63"/>
    <property type="match status" value="1"/>
</dbReference>
<accession>A0A498KY21</accession>
<protein>
    <submittedName>
        <fullName evidence="1">Uncharacterized protein</fullName>
    </submittedName>
</protein>
<gene>
    <name evidence="1" type="ORF">EAF64_08110</name>
</gene>